<organism evidence="7 8">
    <name type="scientific">Saccharothrix lopnurensis</name>
    <dbReference type="NCBI Taxonomy" id="1670621"/>
    <lineage>
        <taxon>Bacteria</taxon>
        <taxon>Bacillati</taxon>
        <taxon>Actinomycetota</taxon>
        <taxon>Actinomycetes</taxon>
        <taxon>Pseudonocardiales</taxon>
        <taxon>Pseudonocardiaceae</taxon>
        <taxon>Saccharothrix</taxon>
    </lineage>
</organism>
<feature type="domain" description="Polysaccharide lyase family 8 C-terminal" evidence="5">
    <location>
        <begin position="684"/>
        <end position="744"/>
    </location>
</feature>
<dbReference type="EMBL" id="JBHSQO010000001">
    <property type="protein sequence ID" value="MFC6087770.1"/>
    <property type="molecule type" value="Genomic_DNA"/>
</dbReference>
<evidence type="ECO:0000313" key="7">
    <source>
        <dbReference type="EMBL" id="MFC6087770.1"/>
    </source>
</evidence>
<comment type="similarity">
    <text evidence="1">Belongs to the polysaccharide lyase 8 family.</text>
</comment>
<evidence type="ECO:0000256" key="2">
    <source>
        <dbReference type="ARBA" id="ARBA00022729"/>
    </source>
</evidence>
<dbReference type="Proteomes" id="UP001596220">
    <property type="component" value="Unassembled WGS sequence"/>
</dbReference>
<feature type="domain" description="Polysaccharide lyase family 8 central" evidence="4">
    <location>
        <begin position="412"/>
        <end position="667"/>
    </location>
</feature>
<keyword evidence="2" id="KW-0732">Signal</keyword>
<reference evidence="8" key="1">
    <citation type="journal article" date="2019" name="Int. J. Syst. Evol. Microbiol.">
        <title>The Global Catalogue of Microorganisms (GCM) 10K type strain sequencing project: providing services to taxonomists for standard genome sequencing and annotation.</title>
        <authorList>
            <consortium name="The Broad Institute Genomics Platform"/>
            <consortium name="The Broad Institute Genome Sequencing Center for Infectious Disease"/>
            <person name="Wu L."/>
            <person name="Ma J."/>
        </authorList>
    </citation>
    <scope>NUCLEOTIDE SEQUENCE [LARGE SCALE GENOMIC DNA]</scope>
    <source>
        <strain evidence="8">CGMCC 4.7246</strain>
    </source>
</reference>
<dbReference type="InterPro" id="IPR008929">
    <property type="entry name" value="Chondroitin_lyas"/>
</dbReference>
<dbReference type="SUPFAM" id="SSF74650">
    <property type="entry name" value="Galactose mutarotase-like"/>
    <property type="match status" value="1"/>
</dbReference>
<gene>
    <name evidence="7" type="ORF">ACFP3R_00625</name>
</gene>
<dbReference type="SUPFAM" id="SSF48230">
    <property type="entry name" value="Chondroitin AC/alginate lyase"/>
    <property type="match status" value="1"/>
</dbReference>
<dbReference type="GO" id="GO:0016829">
    <property type="term" value="F:lyase activity"/>
    <property type="evidence" value="ECO:0007669"/>
    <property type="project" value="UniProtKB-KW"/>
</dbReference>
<proteinExistence type="inferred from homology"/>
<evidence type="ECO:0000259" key="5">
    <source>
        <dbReference type="Pfam" id="PF02884"/>
    </source>
</evidence>
<evidence type="ECO:0000256" key="3">
    <source>
        <dbReference type="ARBA" id="ARBA00023239"/>
    </source>
</evidence>
<feature type="domain" description="Polysaccharide lyase 8 N-terminal alpha-helical" evidence="6">
    <location>
        <begin position="34"/>
        <end position="369"/>
    </location>
</feature>
<evidence type="ECO:0000313" key="8">
    <source>
        <dbReference type="Proteomes" id="UP001596220"/>
    </source>
</evidence>
<dbReference type="Gene3D" id="2.60.220.10">
    <property type="entry name" value="Polysaccharide lyase family 8-like, C-terminal"/>
    <property type="match status" value="1"/>
</dbReference>
<dbReference type="Pfam" id="PF02884">
    <property type="entry name" value="Lyase_8_C"/>
    <property type="match status" value="1"/>
</dbReference>
<keyword evidence="8" id="KW-1185">Reference proteome</keyword>
<evidence type="ECO:0000259" key="4">
    <source>
        <dbReference type="Pfam" id="PF02278"/>
    </source>
</evidence>
<dbReference type="InterPro" id="IPR011013">
    <property type="entry name" value="Gal_mutarotase_sf_dom"/>
</dbReference>
<dbReference type="PANTHER" id="PTHR38481:SF1">
    <property type="entry name" value="HYALURONATE LYASE"/>
    <property type="match status" value="1"/>
</dbReference>
<dbReference type="InterPro" id="IPR003159">
    <property type="entry name" value="Lyase_8_central_dom"/>
</dbReference>
<accession>A0ABW1NY76</accession>
<dbReference type="SUPFAM" id="SSF49863">
    <property type="entry name" value="Hyaluronate lyase-like, C-terminal domain"/>
    <property type="match status" value="1"/>
</dbReference>
<dbReference type="Gene3D" id="2.70.98.10">
    <property type="match status" value="1"/>
</dbReference>
<dbReference type="CDD" id="cd01083">
    <property type="entry name" value="GAG_Lyase"/>
    <property type="match status" value="1"/>
</dbReference>
<dbReference type="InterPro" id="IPR004103">
    <property type="entry name" value="Lyase_8_C"/>
</dbReference>
<evidence type="ECO:0000256" key="1">
    <source>
        <dbReference type="ARBA" id="ARBA00006699"/>
    </source>
</evidence>
<evidence type="ECO:0000259" key="6">
    <source>
        <dbReference type="Pfam" id="PF08124"/>
    </source>
</evidence>
<protein>
    <submittedName>
        <fullName evidence="7">Polysaccharide lyase 8 family protein</fullName>
    </submittedName>
</protein>
<name>A0ABW1NY76_9PSEU</name>
<sequence length="796" mass="84983">MSRRLFLAAAVGGGLLAGAGTAAASGFAGLRVRWRDLLLGTGFNPTVEPFRSRLEGLGSTVERYLGDIEAAPGSLWPDLVFADPEPDDDPGSIGFSGKVRDSYERLRTMAFAYNQPNTGHTHDPVLLKATLEGLVHLGKEVYHEGQEPYGNWFHWQIGAPQALLDTCVLLHGHIPAADLARYLAAVDHFVPDRVVEDRPGASLGSNRVNHCRVLALRGVLGERADEVALARDALTAAMAYVTNGDGIYRDGSFIQHERLPYAGAYGVDYLTGLGMLFALLADSTWQVTHPNRQVVLDSVERTWAPLIYDGLVFDAVSGRAISRGLRAGAGPGGTQDDDHARGHALIAGIALLAKGAPQAERERWHRLVKGWVERDTRRPVLTDRAVDFASLTRLNAIAGDPLVTALPEPVGHRLFPRTDRAVHRRPGWAAVVSTASRGIAHYEYGNGENPRGWHTGSGMLSWWGDRGQYSDGFWPTVDPYRLPGTTTSATPLADGEGGDFGLPVPDADWVGGTTDGTFAAVGQHLRGLASTLTARKSWFFADDAVVCLGAGIACQDGATVRTVVDNRNLGQSGAALLTVDGVAQPAGFPWTASLTDARWIHLDGHAGYLFPDLPTVRAQREQRTGRWRDINTGGSTEPVTRRYQTLWYDHGTAPTAGAYRYVLLPGATAAHTTTRSATLADWLTVLANTPQAQGVALPAIGVTAVNFWTAGTTAPLATTAPCSVLARTHADGTATLCVAAPTGDVRSLTVTWQRPVTAVLSTPPTVTATRTGQTLAVDFGDLTGTAGATQTIRVRL</sequence>
<dbReference type="InterPro" id="IPR012970">
    <property type="entry name" value="Lyase_8_alpha_N"/>
</dbReference>
<dbReference type="Gene3D" id="1.50.10.100">
    <property type="entry name" value="Chondroitin AC/alginate lyase"/>
    <property type="match status" value="1"/>
</dbReference>
<dbReference type="Pfam" id="PF08124">
    <property type="entry name" value="Lyase_8_N"/>
    <property type="match status" value="1"/>
</dbReference>
<dbReference type="Pfam" id="PF02278">
    <property type="entry name" value="Lyase_8"/>
    <property type="match status" value="1"/>
</dbReference>
<dbReference type="PANTHER" id="PTHR38481">
    <property type="entry name" value="HYALURONATE LYASE"/>
    <property type="match status" value="1"/>
</dbReference>
<dbReference type="RefSeq" id="WP_380631680.1">
    <property type="nucleotide sequence ID" value="NZ_JBHSQO010000001.1"/>
</dbReference>
<dbReference type="InterPro" id="IPR014718">
    <property type="entry name" value="GH-type_carb-bd"/>
</dbReference>
<dbReference type="InterPro" id="IPR011071">
    <property type="entry name" value="Lyase_8-like_C"/>
</dbReference>
<keyword evidence="3 7" id="KW-0456">Lyase</keyword>
<dbReference type="InterPro" id="IPR038970">
    <property type="entry name" value="Lyase_8"/>
</dbReference>
<comment type="caution">
    <text evidence="7">The sequence shown here is derived from an EMBL/GenBank/DDBJ whole genome shotgun (WGS) entry which is preliminary data.</text>
</comment>